<name>A0A0G3G6W6_9PSED</name>
<protein>
    <submittedName>
        <fullName evidence="2">Uncharacterized protein</fullName>
    </submittedName>
</protein>
<reference evidence="3" key="2">
    <citation type="submission" date="2015-03" db="EMBL/GenBank/DDBJ databases">
        <authorList>
            <person name="Deng P."/>
            <person name="Lu S."/>
        </authorList>
    </citation>
    <scope>NUCLEOTIDE SEQUENCE [LARGE SCALE GENOMIC DNA]</scope>
    <source>
        <strain evidence="3">UFB2</strain>
    </source>
</reference>
<sequence length="64" mass="6987">MEFMIFKTNRASERLVVKLFAAPGKSCPSRVRRQIPTPDNGAKNTATVQTSKTASHQQNRGLGG</sequence>
<organism evidence="2 3">
    <name type="scientific">Pseudomonas chlororaphis</name>
    <dbReference type="NCBI Taxonomy" id="587753"/>
    <lineage>
        <taxon>Bacteria</taxon>
        <taxon>Pseudomonadati</taxon>
        <taxon>Pseudomonadota</taxon>
        <taxon>Gammaproteobacteria</taxon>
        <taxon>Pseudomonadales</taxon>
        <taxon>Pseudomonadaceae</taxon>
        <taxon>Pseudomonas</taxon>
    </lineage>
</organism>
<evidence type="ECO:0000313" key="2">
    <source>
        <dbReference type="EMBL" id="AKJ97003.1"/>
    </source>
</evidence>
<proteinExistence type="predicted"/>
<dbReference type="EMBL" id="CP011020">
    <property type="protein sequence ID" value="AKJ97003.1"/>
    <property type="molecule type" value="Genomic_DNA"/>
</dbReference>
<dbReference type="AlphaFoldDB" id="A0A0G3G6W6"/>
<feature type="region of interest" description="Disordered" evidence="1">
    <location>
        <begin position="27"/>
        <end position="64"/>
    </location>
</feature>
<reference evidence="2 3" key="1">
    <citation type="journal article" date="2015" name="Stand. Genomic Sci.">
        <title>Complete genome of Pseudomonas chlororaphis strain UFB2, a soil bacterium with antibacterial activity against bacterial canker pathogen of tomato.</title>
        <authorList>
            <person name="Deng P."/>
            <person name="Wang X."/>
            <person name="Baird S.M."/>
            <person name="Lu S.E."/>
        </authorList>
    </citation>
    <scope>NUCLEOTIDE SEQUENCE [LARGE SCALE GENOMIC DNA]</scope>
    <source>
        <strain evidence="2 3">UFB2</strain>
    </source>
</reference>
<evidence type="ECO:0000256" key="1">
    <source>
        <dbReference type="SAM" id="MobiDB-lite"/>
    </source>
</evidence>
<accession>A0A0G3G6W6</accession>
<feature type="compositionally biased region" description="Polar residues" evidence="1">
    <location>
        <begin position="42"/>
        <end position="64"/>
    </location>
</feature>
<evidence type="ECO:0000313" key="3">
    <source>
        <dbReference type="Proteomes" id="UP000035212"/>
    </source>
</evidence>
<dbReference type="Proteomes" id="UP000035212">
    <property type="component" value="Chromosome"/>
</dbReference>
<gene>
    <name evidence="2" type="ORF">VM99_02680</name>
</gene>